<evidence type="ECO:0000313" key="3">
    <source>
        <dbReference type="EMBL" id="CAE6717653.1"/>
    </source>
</evidence>
<dbReference type="EMBL" id="HG992338">
    <property type="protein sequence ID" value="CAE6717215.1"/>
    <property type="molecule type" value="Genomic_DNA"/>
</dbReference>
<keyword evidence="4" id="KW-1185">Reference proteome</keyword>
<sequence>MSTSRLSTFFPALAVLGSVTSLAVGTSYAKQLFPLIGAQGTSALRVGFSALVLLMVFRPWRWTTSRADAGPIIRYGITLGVMNLLFYMALRTIRSASRWPSNSAGPWRWRCGPRGGRSILCGSVARWSGCCCCCPWAMLSHWIRSG</sequence>
<name>A0A8D6Y1M1_9XANT</name>
<feature type="transmembrane region" description="Helical" evidence="1">
    <location>
        <begin position="72"/>
        <end position="90"/>
    </location>
</feature>
<protein>
    <recommendedName>
        <fullName evidence="5">EamA domain-containing protein</fullName>
    </recommendedName>
</protein>
<dbReference type="EMBL" id="HG992341">
    <property type="protein sequence ID" value="CAE6717653.1"/>
    <property type="molecule type" value="Genomic_DNA"/>
</dbReference>
<keyword evidence="1" id="KW-1133">Transmembrane helix</keyword>
<accession>A0A8D6Y1M1</accession>
<dbReference type="Proteomes" id="UP000835287">
    <property type="component" value="Chromosome"/>
</dbReference>
<reference evidence="3 4" key="1">
    <citation type="submission" date="2021-02" db="EMBL/GenBank/DDBJ databases">
        <authorList>
            <person name="Pothier F. J."/>
        </authorList>
    </citation>
    <scope>NUCLEOTIDE SEQUENCE</scope>
    <source>
        <strain evidence="2 4">301</strain>
        <strain evidence="3">CFBP 1159</strain>
    </source>
</reference>
<organism evidence="3">
    <name type="scientific">Xanthomonas arboricola pv. corylina</name>
    <dbReference type="NCBI Taxonomy" id="487821"/>
    <lineage>
        <taxon>Bacteria</taxon>
        <taxon>Pseudomonadati</taxon>
        <taxon>Pseudomonadota</taxon>
        <taxon>Gammaproteobacteria</taxon>
        <taxon>Lysobacterales</taxon>
        <taxon>Lysobacteraceae</taxon>
        <taxon>Xanthomonas</taxon>
    </lineage>
</organism>
<evidence type="ECO:0000313" key="2">
    <source>
        <dbReference type="EMBL" id="CAE6717185.1"/>
    </source>
</evidence>
<dbReference type="EMBL" id="HG992338">
    <property type="protein sequence ID" value="CAE6717185.1"/>
    <property type="molecule type" value="Genomic_DNA"/>
</dbReference>
<keyword evidence="1" id="KW-0472">Membrane</keyword>
<evidence type="ECO:0008006" key="5">
    <source>
        <dbReference type="Google" id="ProtNLM"/>
    </source>
</evidence>
<dbReference type="AlphaFoldDB" id="A0A8D6Y1M1"/>
<evidence type="ECO:0000256" key="1">
    <source>
        <dbReference type="SAM" id="Phobius"/>
    </source>
</evidence>
<proteinExistence type="predicted"/>
<dbReference type="EMBL" id="HG992341">
    <property type="protein sequence ID" value="CAE6717632.1"/>
    <property type="molecule type" value="Genomic_DNA"/>
</dbReference>
<evidence type="ECO:0000313" key="4">
    <source>
        <dbReference type="Proteomes" id="UP000835287"/>
    </source>
</evidence>
<gene>
    <name evidence="3" type="ORF">CFBP1159_08400</name>
    <name evidence="2" type="ORF">XAC301_08260</name>
</gene>
<keyword evidence="1" id="KW-0812">Transmembrane</keyword>
<feature type="transmembrane region" description="Helical" evidence="1">
    <location>
        <begin position="42"/>
        <end position="60"/>
    </location>
</feature>
<dbReference type="Proteomes" id="UP000835243">
    <property type="component" value="Chromosome"/>
</dbReference>